<protein>
    <recommendedName>
        <fullName evidence="1">F5/8 type C domain-containing protein</fullName>
    </recommendedName>
</protein>
<organism evidence="2 3">
    <name type="scientific">Tritrichomonas musculus</name>
    <dbReference type="NCBI Taxonomy" id="1915356"/>
    <lineage>
        <taxon>Eukaryota</taxon>
        <taxon>Metamonada</taxon>
        <taxon>Parabasalia</taxon>
        <taxon>Tritrichomonadida</taxon>
        <taxon>Tritrichomonadidae</taxon>
        <taxon>Tritrichomonas</taxon>
    </lineage>
</organism>
<dbReference type="InterPro" id="IPR008979">
    <property type="entry name" value="Galactose-bd-like_sf"/>
</dbReference>
<dbReference type="Proteomes" id="UP001470230">
    <property type="component" value="Unassembled WGS sequence"/>
</dbReference>
<sequence>MNGDNSHCQDKSFGLTMILRLTENGPLERYALTLIDNQNFLNSAGKKIDLQKEDIAHNANQRWVFGHGESSTIIHPELHNDIVWDVADKDNLNPPEKTPFYTFPVHGCHNQHFIIKKGMIFAKQNGQVVTYVGGDKPFVMMQPKESLKERQTFYITPEKHKNLVEEPPVPKDVTFKCNISDPFNGILMHLTKKTNGNIQINHTIDITSSNLSCGNYEALVDYQNINGHAHIAGTPRWLQFDLKNRKAEIDSYLIKSAHTDEDCDNAFYLKNWRLETSLNGSDWSLIDERSNDSELNGNYKIHLYKLNKLSKPFRYIRIMSNGGNWNNDDFTIGKLELYGNLIE</sequence>
<dbReference type="InterPro" id="IPR000421">
    <property type="entry name" value="FA58C"/>
</dbReference>
<dbReference type="SUPFAM" id="SSF49785">
    <property type="entry name" value="Galactose-binding domain-like"/>
    <property type="match status" value="1"/>
</dbReference>
<dbReference type="Gene3D" id="2.60.120.260">
    <property type="entry name" value="Galactose-binding domain-like"/>
    <property type="match status" value="1"/>
</dbReference>
<dbReference type="EMBL" id="JAPFFF010000007">
    <property type="protein sequence ID" value="KAK8886400.1"/>
    <property type="molecule type" value="Genomic_DNA"/>
</dbReference>
<dbReference type="InterPro" id="IPR035992">
    <property type="entry name" value="Ricin_B-like_lectins"/>
</dbReference>
<evidence type="ECO:0000313" key="2">
    <source>
        <dbReference type="EMBL" id="KAK8886400.1"/>
    </source>
</evidence>
<feature type="domain" description="F5/8 type C" evidence="1">
    <location>
        <begin position="183"/>
        <end position="340"/>
    </location>
</feature>
<proteinExistence type="predicted"/>
<name>A0ABR2K8M9_9EUKA</name>
<evidence type="ECO:0000313" key="3">
    <source>
        <dbReference type="Proteomes" id="UP001470230"/>
    </source>
</evidence>
<keyword evidence="3" id="KW-1185">Reference proteome</keyword>
<dbReference type="PROSITE" id="PS50022">
    <property type="entry name" value="FA58C_3"/>
    <property type="match status" value="1"/>
</dbReference>
<comment type="caution">
    <text evidence="2">The sequence shown here is derived from an EMBL/GenBank/DDBJ whole genome shotgun (WGS) entry which is preliminary data.</text>
</comment>
<dbReference type="Pfam" id="PF00754">
    <property type="entry name" value="F5_F8_type_C"/>
    <property type="match status" value="1"/>
</dbReference>
<dbReference type="SUPFAM" id="SSF50370">
    <property type="entry name" value="Ricin B-like lectins"/>
    <property type="match status" value="1"/>
</dbReference>
<reference evidence="2 3" key="1">
    <citation type="submission" date="2024-04" db="EMBL/GenBank/DDBJ databases">
        <title>Tritrichomonas musculus Genome.</title>
        <authorList>
            <person name="Alves-Ferreira E."/>
            <person name="Grigg M."/>
            <person name="Lorenzi H."/>
            <person name="Galac M."/>
        </authorList>
    </citation>
    <scope>NUCLEOTIDE SEQUENCE [LARGE SCALE GENOMIC DNA]</scope>
    <source>
        <strain evidence="2 3">EAF2021</strain>
    </source>
</reference>
<evidence type="ECO:0000259" key="1">
    <source>
        <dbReference type="PROSITE" id="PS50022"/>
    </source>
</evidence>
<gene>
    <name evidence="2" type="ORF">M9Y10_041863</name>
</gene>
<accession>A0ABR2K8M9</accession>